<dbReference type="KEGG" id="sgp:SpiGrapes_0096"/>
<sequence length="283" mass="31363">MYDTTLALDGALVQHGENNSRVYMMDIREADPVFLIAHMNKLAVKHGYGKIFSKVPKSKSKAFLQAGFAVEALVNGLYGGTEKGLFLCKYFTSEREQELKIPEYNQVLSLAQAKNTSPLPPLGKGTRVRLCTVEDIPRMSLLYKQVFSSYPFPIDDPLFIESSLKGTTLFAGIEKKGNLVALASAECNFAKDHLHSEMTDFATLPSHRGNNYASHLLLFLEQEAQKKGIKTAFTIARAISKGMNITFSKAGYLYGGRLKNNTDISGNIESMNVWYKDLTAKAV</sequence>
<dbReference type="RefSeq" id="WP_014268809.1">
    <property type="nucleotide sequence ID" value="NC_016633.1"/>
</dbReference>
<dbReference type="HOGENOM" id="CLU_081246_0_0_12"/>
<reference evidence="2 3" key="1">
    <citation type="submission" date="2011-11" db="EMBL/GenBank/DDBJ databases">
        <title>Complete sequence of Spirochaeta sp. grapes.</title>
        <authorList>
            <consortium name="US DOE Joint Genome Institute"/>
            <person name="Lucas S."/>
            <person name="Han J."/>
            <person name="Lapidus A."/>
            <person name="Cheng J.-F."/>
            <person name="Goodwin L."/>
            <person name="Pitluck S."/>
            <person name="Peters L."/>
            <person name="Ovchinnikova G."/>
            <person name="Munk A.C."/>
            <person name="Detter J.C."/>
            <person name="Han C."/>
            <person name="Tapia R."/>
            <person name="Land M."/>
            <person name="Hauser L."/>
            <person name="Kyrpides N."/>
            <person name="Ivanova N."/>
            <person name="Pagani I."/>
            <person name="Ritalahtilisa K."/>
            <person name="Loeffler F."/>
            <person name="Woyke T."/>
        </authorList>
    </citation>
    <scope>NUCLEOTIDE SEQUENCE [LARGE SCALE GENOMIC DNA]</scope>
    <source>
        <strain evidence="3">ATCC BAA-1885 / DSM 22778 / Grapes</strain>
    </source>
</reference>
<accession>G8QT55</accession>
<dbReference type="InterPro" id="IPR000182">
    <property type="entry name" value="GNAT_dom"/>
</dbReference>
<evidence type="ECO:0000259" key="1">
    <source>
        <dbReference type="PROSITE" id="PS51186"/>
    </source>
</evidence>
<dbReference type="NCBIfam" id="TIGR03827">
    <property type="entry name" value="GNAT_ablB"/>
    <property type="match status" value="1"/>
</dbReference>
<feature type="domain" description="N-acetyltransferase" evidence="1">
    <location>
        <begin position="126"/>
        <end position="279"/>
    </location>
</feature>
<dbReference type="EMBL" id="CP003155">
    <property type="protein sequence ID" value="AEV27960.1"/>
    <property type="molecule type" value="Genomic_DNA"/>
</dbReference>
<dbReference type="PROSITE" id="PS51186">
    <property type="entry name" value="GNAT"/>
    <property type="match status" value="1"/>
</dbReference>
<organism evidence="2 3">
    <name type="scientific">Sphaerochaeta pleomorpha (strain ATCC BAA-1885 / DSM 22778 / Grapes)</name>
    <dbReference type="NCBI Taxonomy" id="158190"/>
    <lineage>
        <taxon>Bacteria</taxon>
        <taxon>Pseudomonadati</taxon>
        <taxon>Spirochaetota</taxon>
        <taxon>Spirochaetia</taxon>
        <taxon>Spirochaetales</taxon>
        <taxon>Sphaerochaetaceae</taxon>
        <taxon>Sphaerochaeta</taxon>
    </lineage>
</organism>
<proteinExistence type="predicted"/>
<dbReference type="InterPro" id="IPR016181">
    <property type="entry name" value="Acyl_CoA_acyltransferase"/>
</dbReference>
<evidence type="ECO:0000313" key="3">
    <source>
        <dbReference type="Proteomes" id="UP000005632"/>
    </source>
</evidence>
<protein>
    <submittedName>
        <fullName evidence="2">Putative beta-lysine N-acetyltransferase</fullName>
    </submittedName>
</protein>
<dbReference type="InterPro" id="IPR022525">
    <property type="entry name" value="GNAT_AblB"/>
</dbReference>
<name>G8QT55_SPHPG</name>
<keyword evidence="2" id="KW-0808">Transferase</keyword>
<evidence type="ECO:0000313" key="2">
    <source>
        <dbReference type="EMBL" id="AEV27960.1"/>
    </source>
</evidence>
<dbReference type="Pfam" id="PF00583">
    <property type="entry name" value="Acetyltransf_1"/>
    <property type="match status" value="1"/>
</dbReference>
<dbReference type="eggNOG" id="COG1246">
    <property type="taxonomic scope" value="Bacteria"/>
</dbReference>
<dbReference type="Proteomes" id="UP000005632">
    <property type="component" value="Chromosome"/>
</dbReference>
<dbReference type="GO" id="GO:0008080">
    <property type="term" value="F:N-acetyltransferase activity"/>
    <property type="evidence" value="ECO:0007669"/>
    <property type="project" value="InterPro"/>
</dbReference>
<dbReference type="STRING" id="158190.SpiGrapes_0096"/>
<dbReference type="CDD" id="cd04301">
    <property type="entry name" value="NAT_SF"/>
    <property type="match status" value="1"/>
</dbReference>
<keyword evidence="3" id="KW-1185">Reference proteome</keyword>
<dbReference type="Gene3D" id="3.40.630.30">
    <property type="match status" value="1"/>
</dbReference>
<dbReference type="AlphaFoldDB" id="G8QT55"/>
<gene>
    <name evidence="2" type="ordered locus">SpiGrapes_0096</name>
</gene>
<dbReference type="SUPFAM" id="SSF55729">
    <property type="entry name" value="Acyl-CoA N-acyltransferases (Nat)"/>
    <property type="match status" value="1"/>
</dbReference>